<dbReference type="Proteomes" id="UP000033945">
    <property type="component" value="Unassembled WGS sequence"/>
</dbReference>
<comment type="caution">
    <text evidence="1">The sequence shown here is derived from an EMBL/GenBank/DDBJ whole genome shotgun (WGS) entry which is preliminary data.</text>
</comment>
<sequence>MTNISGVLRYLGWHFPWLVIAENGQKDDIKPVYESFFRRHLDRRVSMEFSLNSFMVSLDDESAFILDLMTNGFPMIYRREKSESKVLEYKNLGVFLEEALLNINGRRVAVVGTKGAVEISADSEETVFGVYLSLWGATTVPKDNIESVCKKCGLLCVFFNERSGTCEKFNVPFAKTVLEGVALGRVRGRIGDCANLGKKK</sequence>
<organism evidence="1 2">
    <name type="scientific">Candidatus Giovannonibacteria bacterium GW2011_GWA2_44_26</name>
    <dbReference type="NCBI Taxonomy" id="1618648"/>
    <lineage>
        <taxon>Bacteria</taxon>
        <taxon>Candidatus Giovannoniibacteriota</taxon>
    </lineage>
</organism>
<protein>
    <submittedName>
        <fullName evidence="1">Uncharacterized protein</fullName>
    </submittedName>
</protein>
<dbReference type="AlphaFoldDB" id="A0A0G1KZ86"/>
<name>A0A0G1KZ86_9BACT</name>
<evidence type="ECO:0000313" key="1">
    <source>
        <dbReference type="EMBL" id="KKT61652.1"/>
    </source>
</evidence>
<accession>A0A0G1KZ86</accession>
<evidence type="ECO:0000313" key="2">
    <source>
        <dbReference type="Proteomes" id="UP000033945"/>
    </source>
</evidence>
<reference evidence="1 2" key="1">
    <citation type="journal article" date="2015" name="Nature">
        <title>rRNA introns, odd ribosomes, and small enigmatic genomes across a large radiation of phyla.</title>
        <authorList>
            <person name="Brown C.T."/>
            <person name="Hug L.A."/>
            <person name="Thomas B.C."/>
            <person name="Sharon I."/>
            <person name="Castelle C.J."/>
            <person name="Singh A."/>
            <person name="Wilkins M.J."/>
            <person name="Williams K.H."/>
            <person name="Banfield J.F."/>
        </authorList>
    </citation>
    <scope>NUCLEOTIDE SEQUENCE [LARGE SCALE GENOMIC DNA]</scope>
</reference>
<gene>
    <name evidence="1" type="ORF">UW55_C0028G0006</name>
</gene>
<proteinExistence type="predicted"/>
<dbReference type="EMBL" id="LCIT01000028">
    <property type="protein sequence ID" value="KKT61652.1"/>
    <property type="molecule type" value="Genomic_DNA"/>
</dbReference>